<dbReference type="GO" id="GO:0005886">
    <property type="term" value="C:plasma membrane"/>
    <property type="evidence" value="ECO:0007669"/>
    <property type="project" value="UniProtKB-SubCell"/>
</dbReference>
<sequence>MKKCANFPRLISKSFLLISLSFLLTACNSNPSKDMYQETDFLFDTEVFIEAHGPGAQEAGLIAMGKMRALDRACNIYSPDSEVTALNQAAGEKPVPLSSDTFHLIQRSLEAGKLTNGIFDPTIGPLVKLWQEAKSKETLPTSEEIQKVLTLVDYKKVILNPDLKTAFLPTVGMSIDLGGIAKGYAVEQGINSLKQAGISSAMVVAGGNIGTINTKPDGTPWRVGIKDPQKPDCIIGYMEPRNQVVDTSGNYERFFTQEGKKYGHVLNPRTGRPTDRFASCTILTDSPTMADVLSTTLLILGTEGLILINDLPNTQALLIDSDGLQFMSDGLKGFIKFTLF</sequence>
<dbReference type="EMBL" id="FNCP01000001">
    <property type="protein sequence ID" value="SDG12320.1"/>
    <property type="molecule type" value="Genomic_DNA"/>
</dbReference>
<comment type="cofactor">
    <cofactor evidence="11">
        <name>Mg(2+)</name>
        <dbReference type="ChEBI" id="CHEBI:18420"/>
    </cofactor>
    <cofactor evidence="11">
        <name>Mn(2+)</name>
        <dbReference type="ChEBI" id="CHEBI:29035"/>
    </cofactor>
    <text evidence="11">Magnesium. Can also use manganese.</text>
</comment>
<dbReference type="SUPFAM" id="SSF143631">
    <property type="entry name" value="ApbE-like"/>
    <property type="match status" value="1"/>
</dbReference>
<dbReference type="PIRSF" id="PIRSF006268">
    <property type="entry name" value="ApbE"/>
    <property type="match status" value="1"/>
</dbReference>
<evidence type="ECO:0000313" key="14">
    <source>
        <dbReference type="Proteomes" id="UP000198656"/>
    </source>
</evidence>
<reference evidence="14" key="1">
    <citation type="submission" date="2016-10" db="EMBL/GenBank/DDBJ databases">
        <authorList>
            <person name="Varghese N."/>
            <person name="Submissions S."/>
        </authorList>
    </citation>
    <scope>NUCLEOTIDE SEQUENCE [LARGE SCALE GENOMIC DNA]</scope>
    <source>
        <strain evidence="14">DSM 8344</strain>
    </source>
</reference>
<feature type="chain" id="PRO_5039759394" description="FAD:protein FMN transferase" evidence="12">
    <location>
        <begin position="27"/>
        <end position="340"/>
    </location>
</feature>
<gene>
    <name evidence="13" type="ORF">SAMN05443529_101140</name>
</gene>
<comment type="similarity">
    <text evidence="10 12">Belongs to the ApbE family.</text>
</comment>
<accession>A0A1G7RQX1</accession>
<evidence type="ECO:0000313" key="13">
    <source>
        <dbReference type="EMBL" id="SDG12320.1"/>
    </source>
</evidence>
<organism evidence="13 14">
    <name type="scientific">Desulfosporosinus hippei DSM 8344</name>
    <dbReference type="NCBI Taxonomy" id="1121419"/>
    <lineage>
        <taxon>Bacteria</taxon>
        <taxon>Bacillati</taxon>
        <taxon>Bacillota</taxon>
        <taxon>Clostridia</taxon>
        <taxon>Eubacteriales</taxon>
        <taxon>Desulfitobacteriaceae</taxon>
        <taxon>Desulfosporosinus</taxon>
    </lineage>
</organism>
<feature type="binding site" evidence="11">
    <location>
        <position position="295"/>
    </location>
    <ligand>
        <name>Mg(2+)</name>
        <dbReference type="ChEBI" id="CHEBI:18420"/>
    </ligand>
</feature>
<evidence type="ECO:0000256" key="1">
    <source>
        <dbReference type="ARBA" id="ARBA00011955"/>
    </source>
</evidence>
<keyword evidence="6 10" id="KW-0274">FAD</keyword>
<comment type="catalytic activity">
    <reaction evidence="9 10 12">
        <text>L-threonyl-[protein] + FAD = FMN-L-threonyl-[protein] + AMP + H(+)</text>
        <dbReference type="Rhea" id="RHEA:36847"/>
        <dbReference type="Rhea" id="RHEA-COMP:11060"/>
        <dbReference type="Rhea" id="RHEA-COMP:11061"/>
        <dbReference type="ChEBI" id="CHEBI:15378"/>
        <dbReference type="ChEBI" id="CHEBI:30013"/>
        <dbReference type="ChEBI" id="CHEBI:57692"/>
        <dbReference type="ChEBI" id="CHEBI:74257"/>
        <dbReference type="ChEBI" id="CHEBI:456215"/>
        <dbReference type="EC" id="2.7.1.180"/>
    </reaction>
</comment>
<dbReference type="InterPro" id="IPR003374">
    <property type="entry name" value="ApbE-like_sf"/>
</dbReference>
<keyword evidence="14" id="KW-1185">Reference proteome</keyword>
<feature type="signal peptide" evidence="12">
    <location>
        <begin position="1"/>
        <end position="26"/>
    </location>
</feature>
<evidence type="ECO:0000256" key="4">
    <source>
        <dbReference type="ARBA" id="ARBA00022679"/>
    </source>
</evidence>
<dbReference type="Pfam" id="PF02424">
    <property type="entry name" value="ApbE"/>
    <property type="match status" value="1"/>
</dbReference>
<keyword evidence="12 13" id="KW-0449">Lipoprotein</keyword>
<comment type="function">
    <text evidence="12">Flavin transferase that catalyzes the transfer of the FMN moiety of FAD and its covalent binding to the hydroxyl group of a threonine residue in a target flavoprotein.</text>
</comment>
<evidence type="ECO:0000256" key="11">
    <source>
        <dbReference type="PIRSR" id="PIRSR006268-2"/>
    </source>
</evidence>
<evidence type="ECO:0000256" key="10">
    <source>
        <dbReference type="PIRNR" id="PIRNR006268"/>
    </source>
</evidence>
<protein>
    <recommendedName>
        <fullName evidence="2 10">FAD:protein FMN transferase</fullName>
        <ecNumber evidence="1 10">2.7.1.180</ecNumber>
    </recommendedName>
    <alternativeName>
        <fullName evidence="8 10">Flavin transferase</fullName>
    </alternativeName>
</protein>
<feature type="binding site" evidence="11">
    <location>
        <position position="179"/>
    </location>
    <ligand>
        <name>Mg(2+)</name>
        <dbReference type="ChEBI" id="CHEBI:18420"/>
    </ligand>
</feature>
<dbReference type="EC" id="2.7.1.180" evidence="1 10"/>
<dbReference type="OrthoDB" id="9778595at2"/>
<evidence type="ECO:0000256" key="8">
    <source>
        <dbReference type="ARBA" id="ARBA00031306"/>
    </source>
</evidence>
<keyword evidence="7 10" id="KW-0460">Magnesium</keyword>
<dbReference type="GO" id="GO:0016740">
    <property type="term" value="F:transferase activity"/>
    <property type="evidence" value="ECO:0007669"/>
    <property type="project" value="UniProtKB-UniRule"/>
</dbReference>
<comment type="subcellular location">
    <subcellularLocation>
        <location evidence="12">Cell inner membrane</location>
        <topology evidence="12">Lipid-anchor</topology>
        <orientation evidence="12">Periplasmic side</orientation>
    </subcellularLocation>
</comment>
<evidence type="ECO:0000256" key="2">
    <source>
        <dbReference type="ARBA" id="ARBA00016337"/>
    </source>
</evidence>
<dbReference type="Proteomes" id="UP000198656">
    <property type="component" value="Unassembled WGS sequence"/>
</dbReference>
<evidence type="ECO:0000256" key="9">
    <source>
        <dbReference type="ARBA" id="ARBA00048540"/>
    </source>
</evidence>
<name>A0A1G7RQX1_9FIRM</name>
<keyword evidence="4 10" id="KW-0808">Transferase</keyword>
<keyword evidence="12" id="KW-0732">Signal</keyword>
<evidence type="ECO:0000256" key="6">
    <source>
        <dbReference type="ARBA" id="ARBA00022827"/>
    </source>
</evidence>
<dbReference type="GO" id="GO:0046872">
    <property type="term" value="F:metal ion binding"/>
    <property type="evidence" value="ECO:0007669"/>
    <property type="project" value="UniProtKB-UniRule"/>
</dbReference>
<keyword evidence="12" id="KW-1003">Cell membrane</keyword>
<dbReference type="PANTHER" id="PTHR30040">
    <property type="entry name" value="THIAMINE BIOSYNTHESIS LIPOPROTEIN APBE"/>
    <property type="match status" value="1"/>
</dbReference>
<feature type="binding site" evidence="11">
    <location>
        <position position="291"/>
    </location>
    <ligand>
        <name>Mg(2+)</name>
        <dbReference type="ChEBI" id="CHEBI:18420"/>
    </ligand>
</feature>
<dbReference type="PANTHER" id="PTHR30040:SF2">
    <property type="entry name" value="FAD:PROTEIN FMN TRANSFERASE"/>
    <property type="match status" value="1"/>
</dbReference>
<evidence type="ECO:0000256" key="12">
    <source>
        <dbReference type="RuleBase" id="RU363002"/>
    </source>
</evidence>
<evidence type="ECO:0000256" key="3">
    <source>
        <dbReference type="ARBA" id="ARBA00022630"/>
    </source>
</evidence>
<proteinExistence type="inferred from homology"/>
<dbReference type="Gene3D" id="3.10.520.10">
    <property type="entry name" value="ApbE-like domains"/>
    <property type="match status" value="1"/>
</dbReference>
<dbReference type="InterPro" id="IPR024932">
    <property type="entry name" value="ApbE"/>
</dbReference>
<keyword evidence="12" id="KW-0997">Cell inner membrane</keyword>
<keyword evidence="3 10" id="KW-0285">Flavoprotein</keyword>
<dbReference type="PROSITE" id="PS51257">
    <property type="entry name" value="PROKAR_LIPOPROTEIN"/>
    <property type="match status" value="1"/>
</dbReference>
<evidence type="ECO:0000256" key="5">
    <source>
        <dbReference type="ARBA" id="ARBA00022723"/>
    </source>
</evidence>
<keyword evidence="5 10" id="KW-0479">Metal-binding</keyword>
<evidence type="ECO:0000256" key="7">
    <source>
        <dbReference type="ARBA" id="ARBA00022842"/>
    </source>
</evidence>
<dbReference type="AlphaFoldDB" id="A0A1G7RQX1"/>
<dbReference type="STRING" id="1121419.SAMN05443529_101140"/>
<keyword evidence="12" id="KW-0472">Membrane</keyword>